<accession>A0A9Q0YJZ5</accession>
<sequence>MATAHAKSEHDQIRVALWAPPRSLSTAFERCISTLHGKVPLVIFHEPFTTAYHLGPEKQLSSPVPMTKIITKEPGYSYSWVRSQLEADFPDKKLVFFKDLGYSIDGRYDYLPSGYCHTILIRNPELVFTSMNNLLLKFPVRIFRIKLKKISPKGWIYEEMFNLYEHLTKTLGQKVIILDAEDIIENPSAMLELYCKETGIPFSEDMTNWRTGHEDMKDWRYSKKLMRVNGVIGQYDRAMTSSGLGKPSKRTIDVTKYPEDCQEAISYSEQFYLKLYEKRLRLPDDACADVEVK</sequence>
<dbReference type="SUPFAM" id="SSF52540">
    <property type="entry name" value="P-loop containing nucleoside triphosphate hydrolases"/>
    <property type="match status" value="1"/>
</dbReference>
<dbReference type="Proteomes" id="UP001152320">
    <property type="component" value="Chromosome 20"/>
</dbReference>
<evidence type="ECO:0008006" key="3">
    <source>
        <dbReference type="Google" id="ProtNLM"/>
    </source>
</evidence>
<dbReference type="PANTHER" id="PTHR48312">
    <property type="match status" value="1"/>
</dbReference>
<protein>
    <recommendedName>
        <fullName evidence="3">Sulfotransferase</fullName>
    </recommendedName>
</protein>
<dbReference type="PANTHER" id="PTHR48312:SF1">
    <property type="entry name" value="SULFOTRANSFERASE"/>
    <property type="match status" value="1"/>
</dbReference>
<dbReference type="Pfam" id="PF19798">
    <property type="entry name" value="Sulfotransfer_5"/>
    <property type="match status" value="1"/>
</dbReference>
<dbReference type="Gene3D" id="3.40.50.300">
    <property type="entry name" value="P-loop containing nucleotide triphosphate hydrolases"/>
    <property type="match status" value="1"/>
</dbReference>
<evidence type="ECO:0000313" key="1">
    <source>
        <dbReference type="EMBL" id="KAJ8022766.1"/>
    </source>
</evidence>
<gene>
    <name evidence="1" type="ORF">HOLleu_37754</name>
</gene>
<reference evidence="1" key="1">
    <citation type="submission" date="2021-10" db="EMBL/GenBank/DDBJ databases">
        <title>Tropical sea cucumber genome reveals ecological adaptation and Cuvierian tubules defense mechanism.</title>
        <authorList>
            <person name="Chen T."/>
        </authorList>
    </citation>
    <scope>NUCLEOTIDE SEQUENCE</scope>
    <source>
        <strain evidence="1">Nanhai2018</strain>
        <tissue evidence="1">Muscle</tissue>
    </source>
</reference>
<keyword evidence="2" id="KW-1185">Reference proteome</keyword>
<dbReference type="InterPro" id="IPR027417">
    <property type="entry name" value="P-loop_NTPase"/>
</dbReference>
<organism evidence="1 2">
    <name type="scientific">Holothuria leucospilota</name>
    <name type="common">Black long sea cucumber</name>
    <name type="synonym">Mertensiothuria leucospilota</name>
    <dbReference type="NCBI Taxonomy" id="206669"/>
    <lineage>
        <taxon>Eukaryota</taxon>
        <taxon>Metazoa</taxon>
        <taxon>Echinodermata</taxon>
        <taxon>Eleutherozoa</taxon>
        <taxon>Echinozoa</taxon>
        <taxon>Holothuroidea</taxon>
        <taxon>Aspidochirotacea</taxon>
        <taxon>Aspidochirotida</taxon>
        <taxon>Holothuriidae</taxon>
        <taxon>Holothuria</taxon>
    </lineage>
</organism>
<dbReference type="EMBL" id="JAIZAY010000020">
    <property type="protein sequence ID" value="KAJ8022766.1"/>
    <property type="molecule type" value="Genomic_DNA"/>
</dbReference>
<dbReference type="AlphaFoldDB" id="A0A9Q0YJZ5"/>
<comment type="caution">
    <text evidence="1">The sequence shown here is derived from an EMBL/GenBank/DDBJ whole genome shotgun (WGS) entry which is preliminary data.</text>
</comment>
<name>A0A9Q0YJZ5_HOLLE</name>
<proteinExistence type="predicted"/>
<evidence type="ECO:0000313" key="2">
    <source>
        <dbReference type="Proteomes" id="UP001152320"/>
    </source>
</evidence>
<dbReference type="OrthoDB" id="416710at2759"/>